<protein>
    <recommendedName>
        <fullName evidence="8">Major facilitator superfamily (MFS) profile domain-containing protein</fullName>
    </recommendedName>
</protein>
<dbReference type="Gene3D" id="1.20.1720.10">
    <property type="entry name" value="Multidrug resistance protein D"/>
    <property type="match status" value="1"/>
</dbReference>
<feature type="transmembrane region" description="Helical" evidence="7">
    <location>
        <begin position="133"/>
        <end position="154"/>
    </location>
</feature>
<keyword evidence="11" id="KW-1185">Reference proteome</keyword>
<feature type="transmembrane region" description="Helical" evidence="7">
    <location>
        <begin position="196"/>
        <end position="216"/>
    </location>
</feature>
<feature type="transmembrane region" description="Helical" evidence="7">
    <location>
        <begin position="294"/>
        <end position="317"/>
    </location>
</feature>
<dbReference type="EMBL" id="KI894029">
    <property type="protein sequence ID" value="OBR87262.1"/>
    <property type="molecule type" value="Genomic_DNA"/>
</dbReference>
<evidence type="ECO:0000256" key="2">
    <source>
        <dbReference type="ARBA" id="ARBA00008335"/>
    </source>
</evidence>
<reference evidence="10" key="3">
    <citation type="submission" date="2024-02" db="EMBL/GenBank/DDBJ databases">
        <title>Comparative genomics of Cryptococcus and Kwoniella reveals pathogenesis evolution and contrasting modes of karyotype evolution via chromosome fusion or intercentromeric recombination.</title>
        <authorList>
            <person name="Coelho M.A."/>
            <person name="David-Palma M."/>
            <person name="Shea T."/>
            <person name="Bowers K."/>
            <person name="McGinley-Smith S."/>
            <person name="Mohammad A.W."/>
            <person name="Gnirke A."/>
            <person name="Yurkov A.M."/>
            <person name="Nowrousian M."/>
            <person name="Sun S."/>
            <person name="Cuomo C.A."/>
            <person name="Heitman J."/>
        </authorList>
    </citation>
    <scope>NUCLEOTIDE SEQUENCE</scope>
    <source>
        <strain evidence="10">CBS 10117</strain>
    </source>
</reference>
<dbReference type="InterPro" id="IPR011701">
    <property type="entry name" value="MFS"/>
</dbReference>
<sequence>MQEDAKAEDSRPDKVISTMPVLNKEISIQDQSSRMPLRKILIVYLGIGLALMISFMDQTAVTTAAPKIGSDINGSATISWLGTSYLVGNCAFQLVYGRLSDIFGRKNMLQTALCFLIIGNILCSFAKTPIQLYAFRAISGIGGGGINNIAMVIVSDIVPLVERGKYQGLISAATSTGNAIGPFVGGGLAGANQWRWLFRVVAISGAITVGLIHFIIPLKPVTGSVRQKLLQVDYAGVLLSSTSILFLLIPISGGGVSFPWSSGVVISLLCIGTVCGMLFLLVEGKFSKLPILPLRLFLLRTPCIISVQSFFIGMIYFGNQFYVPTFFQYVKGYSPLMSGALVLSYTIPQALWGIGAGFYITKTNHYRRVIVVGAAIWLLASGLQILWRQSTHLAMAIGFLEIGAIGIGFDLQTTLVAALATSPAKDRAVVTASRNFFRTMGGAFGLASANAIYQATITTAFALIKTLSNSEKTLLLDSSASQKAEVSAEGLSDARDAYSKGLKMVFVAFTVFAAMSFLLSLFIEEVTFAKDKPAPSDTSSDENQVLPVSPIDETKLSTVTIPSTMTDVEKGVVAKTAR</sequence>
<evidence type="ECO:0000256" key="4">
    <source>
        <dbReference type="ARBA" id="ARBA00022692"/>
    </source>
</evidence>
<dbReference type="SUPFAM" id="SSF103473">
    <property type="entry name" value="MFS general substrate transporter"/>
    <property type="match status" value="1"/>
</dbReference>
<evidence type="ECO:0000313" key="10">
    <source>
        <dbReference type="EMBL" id="WWC60688.1"/>
    </source>
</evidence>
<dbReference type="FunFam" id="1.20.1720.10:FF:000013">
    <property type="entry name" value="Related to multidrug resistance proteins"/>
    <property type="match status" value="1"/>
</dbReference>
<evidence type="ECO:0000256" key="3">
    <source>
        <dbReference type="ARBA" id="ARBA00022448"/>
    </source>
</evidence>
<dbReference type="Gene3D" id="1.20.1250.20">
    <property type="entry name" value="MFS general substrate transporter like domains"/>
    <property type="match status" value="1"/>
</dbReference>
<dbReference type="OrthoDB" id="10021397at2759"/>
<reference evidence="10" key="2">
    <citation type="submission" date="2013-07" db="EMBL/GenBank/DDBJ databases">
        <authorList>
            <consortium name="The Broad Institute Genome Sequencing Platform"/>
            <person name="Cuomo C."/>
            <person name="Litvintseva A."/>
            <person name="Chen Y."/>
            <person name="Heitman J."/>
            <person name="Sun S."/>
            <person name="Springer D."/>
            <person name="Dromer F."/>
            <person name="Young S.K."/>
            <person name="Zeng Q."/>
            <person name="Gargeya S."/>
            <person name="Fitzgerald M."/>
            <person name="Abouelleil A."/>
            <person name="Alvarado L."/>
            <person name="Berlin A.M."/>
            <person name="Chapman S.B."/>
            <person name="Dewar J."/>
            <person name="Goldberg J."/>
            <person name="Griggs A."/>
            <person name="Gujja S."/>
            <person name="Hansen M."/>
            <person name="Howarth C."/>
            <person name="Imamovic A."/>
            <person name="Larimer J."/>
            <person name="McCowan C."/>
            <person name="Murphy C."/>
            <person name="Pearson M."/>
            <person name="Priest M."/>
            <person name="Roberts A."/>
            <person name="Saif S."/>
            <person name="Shea T."/>
            <person name="Sykes S."/>
            <person name="Wortman J."/>
            <person name="Nusbaum C."/>
            <person name="Birren B."/>
        </authorList>
    </citation>
    <scope>NUCLEOTIDE SEQUENCE</scope>
    <source>
        <strain evidence="10">CBS 10117</strain>
    </source>
</reference>
<feature type="transmembrane region" description="Helical" evidence="7">
    <location>
        <begin position="393"/>
        <end position="420"/>
    </location>
</feature>
<keyword evidence="5 7" id="KW-1133">Transmembrane helix</keyword>
<dbReference type="PROSITE" id="PS50850">
    <property type="entry name" value="MFS"/>
    <property type="match status" value="1"/>
</dbReference>
<dbReference type="RefSeq" id="XP_018265104.1">
    <property type="nucleotide sequence ID" value="XM_018406610.1"/>
</dbReference>
<reference evidence="9" key="1">
    <citation type="submission" date="2013-07" db="EMBL/GenBank/DDBJ databases">
        <title>The Genome Sequence of Cryptococcus dejecticola CBS10117.</title>
        <authorList>
            <consortium name="The Broad Institute Genome Sequencing Platform"/>
            <person name="Cuomo C."/>
            <person name="Litvintseva A."/>
            <person name="Chen Y."/>
            <person name="Heitman J."/>
            <person name="Sun S."/>
            <person name="Springer D."/>
            <person name="Dromer F."/>
            <person name="Young S.K."/>
            <person name="Zeng Q."/>
            <person name="Gargeya S."/>
            <person name="Fitzgerald M."/>
            <person name="Abouelleil A."/>
            <person name="Alvarado L."/>
            <person name="Berlin A.M."/>
            <person name="Chapman S.B."/>
            <person name="Dewar J."/>
            <person name="Goldberg J."/>
            <person name="Griggs A."/>
            <person name="Gujja S."/>
            <person name="Hansen M."/>
            <person name="Howarth C."/>
            <person name="Imamovic A."/>
            <person name="Larimer J."/>
            <person name="McCowan C."/>
            <person name="Murphy C."/>
            <person name="Pearson M."/>
            <person name="Priest M."/>
            <person name="Roberts A."/>
            <person name="Saif S."/>
            <person name="Shea T."/>
            <person name="Sykes S."/>
            <person name="Wortman J."/>
            <person name="Nusbaum C."/>
            <person name="Birren B."/>
        </authorList>
    </citation>
    <scope>NUCLEOTIDE SEQUENCE [LARGE SCALE GENOMIC DNA]</scope>
    <source>
        <strain evidence="9">CBS 10117</strain>
    </source>
</reference>
<feature type="transmembrane region" description="Helical" evidence="7">
    <location>
        <begin position="40"/>
        <end position="56"/>
    </location>
</feature>
<dbReference type="GO" id="GO:0022857">
    <property type="term" value="F:transmembrane transporter activity"/>
    <property type="evidence" value="ECO:0007669"/>
    <property type="project" value="InterPro"/>
</dbReference>
<evidence type="ECO:0000256" key="7">
    <source>
        <dbReference type="SAM" id="Phobius"/>
    </source>
</evidence>
<keyword evidence="3" id="KW-0813">Transport</keyword>
<dbReference type="GO" id="GO:0012505">
    <property type="term" value="C:endomembrane system"/>
    <property type="evidence" value="ECO:0007669"/>
    <property type="project" value="UniProtKB-SubCell"/>
</dbReference>
<feature type="transmembrane region" description="Helical" evidence="7">
    <location>
        <begin position="237"/>
        <end position="258"/>
    </location>
</feature>
<keyword evidence="6 7" id="KW-0472">Membrane</keyword>
<feature type="transmembrane region" description="Helical" evidence="7">
    <location>
        <begin position="76"/>
        <end position="96"/>
    </location>
</feature>
<keyword evidence="4 7" id="KW-0812">Transmembrane</keyword>
<dbReference type="InterPro" id="IPR020846">
    <property type="entry name" value="MFS_dom"/>
</dbReference>
<dbReference type="AlphaFoldDB" id="A0A1A6AB29"/>
<dbReference type="EMBL" id="CP144532">
    <property type="protein sequence ID" value="WWC60688.1"/>
    <property type="molecule type" value="Genomic_DNA"/>
</dbReference>
<feature type="transmembrane region" description="Helical" evidence="7">
    <location>
        <begin position="369"/>
        <end position="387"/>
    </location>
</feature>
<feature type="transmembrane region" description="Helical" evidence="7">
    <location>
        <begin position="108"/>
        <end position="127"/>
    </location>
</feature>
<comment type="subcellular location">
    <subcellularLocation>
        <location evidence="1">Endomembrane system</location>
        <topology evidence="1">Multi-pass membrane protein</topology>
    </subcellularLocation>
</comment>
<feature type="domain" description="Major facilitator superfamily (MFS) profile" evidence="8">
    <location>
        <begin position="43"/>
        <end position="528"/>
    </location>
</feature>
<feature type="transmembrane region" description="Helical" evidence="7">
    <location>
        <begin position="264"/>
        <end position="282"/>
    </location>
</feature>
<gene>
    <name evidence="9" type="ORF">I303_03287</name>
    <name evidence="10" type="ORF">I303_103264</name>
</gene>
<dbReference type="GO" id="GO:0005886">
    <property type="term" value="C:plasma membrane"/>
    <property type="evidence" value="ECO:0007669"/>
    <property type="project" value="TreeGrafter"/>
</dbReference>
<evidence type="ECO:0000256" key="1">
    <source>
        <dbReference type="ARBA" id="ARBA00004127"/>
    </source>
</evidence>
<accession>A0A1A6AB29</accession>
<dbReference type="Pfam" id="PF07690">
    <property type="entry name" value="MFS_1"/>
    <property type="match status" value="1"/>
</dbReference>
<dbReference type="PANTHER" id="PTHR23501">
    <property type="entry name" value="MAJOR FACILITATOR SUPERFAMILY"/>
    <property type="match status" value="1"/>
</dbReference>
<feature type="transmembrane region" description="Helical" evidence="7">
    <location>
        <begin position="504"/>
        <end position="523"/>
    </location>
</feature>
<dbReference type="GeneID" id="28966986"/>
<proteinExistence type="inferred from homology"/>
<organism evidence="9">
    <name type="scientific">Kwoniella dejecticola CBS 10117</name>
    <dbReference type="NCBI Taxonomy" id="1296121"/>
    <lineage>
        <taxon>Eukaryota</taxon>
        <taxon>Fungi</taxon>
        <taxon>Dikarya</taxon>
        <taxon>Basidiomycota</taxon>
        <taxon>Agaricomycotina</taxon>
        <taxon>Tremellomycetes</taxon>
        <taxon>Tremellales</taxon>
        <taxon>Cryptococcaceae</taxon>
        <taxon>Kwoniella</taxon>
    </lineage>
</organism>
<evidence type="ECO:0000256" key="6">
    <source>
        <dbReference type="ARBA" id="ARBA00023136"/>
    </source>
</evidence>
<feature type="transmembrane region" description="Helical" evidence="7">
    <location>
        <begin position="441"/>
        <end position="464"/>
    </location>
</feature>
<dbReference type="PANTHER" id="PTHR23501:SF78">
    <property type="entry name" value="MAJOR FACILITATOR SUPERFAMILY (MFS) PROFILE DOMAIN-CONTAINING PROTEIN-RELATED"/>
    <property type="match status" value="1"/>
</dbReference>
<dbReference type="KEGG" id="kdj:28966986"/>
<evidence type="ECO:0000313" key="11">
    <source>
        <dbReference type="Proteomes" id="UP000078595"/>
    </source>
</evidence>
<feature type="transmembrane region" description="Helical" evidence="7">
    <location>
        <begin position="337"/>
        <end position="360"/>
    </location>
</feature>
<dbReference type="Proteomes" id="UP000078595">
    <property type="component" value="Chromosome 3"/>
</dbReference>
<feature type="transmembrane region" description="Helical" evidence="7">
    <location>
        <begin position="166"/>
        <end position="184"/>
    </location>
</feature>
<comment type="similarity">
    <text evidence="2">Belongs to the major facilitator superfamily.</text>
</comment>
<evidence type="ECO:0000256" key="5">
    <source>
        <dbReference type="ARBA" id="ARBA00022989"/>
    </source>
</evidence>
<dbReference type="VEuPathDB" id="FungiDB:I303_03287"/>
<evidence type="ECO:0000313" key="9">
    <source>
        <dbReference type="EMBL" id="OBR87262.1"/>
    </source>
</evidence>
<dbReference type="InterPro" id="IPR036259">
    <property type="entry name" value="MFS_trans_sf"/>
</dbReference>
<name>A0A1A6AB29_9TREE</name>
<evidence type="ECO:0000259" key="8">
    <source>
        <dbReference type="PROSITE" id="PS50850"/>
    </source>
</evidence>